<protein>
    <submittedName>
        <fullName evidence="2">Uncharacterized protein</fullName>
    </submittedName>
</protein>
<gene>
    <name evidence="2" type="ORF">QTG54_015781</name>
</gene>
<organism evidence="2 3">
    <name type="scientific">Skeletonema marinoi</name>
    <dbReference type="NCBI Taxonomy" id="267567"/>
    <lineage>
        <taxon>Eukaryota</taxon>
        <taxon>Sar</taxon>
        <taxon>Stramenopiles</taxon>
        <taxon>Ochrophyta</taxon>
        <taxon>Bacillariophyta</taxon>
        <taxon>Coscinodiscophyceae</taxon>
        <taxon>Thalassiosirophycidae</taxon>
        <taxon>Thalassiosirales</taxon>
        <taxon>Skeletonemataceae</taxon>
        <taxon>Skeletonema</taxon>
        <taxon>Skeletonema marinoi-dohrnii complex</taxon>
    </lineage>
</organism>
<dbReference type="AlphaFoldDB" id="A0AAD8XTS2"/>
<proteinExistence type="predicted"/>
<accession>A0AAD8XTS2</accession>
<evidence type="ECO:0000313" key="3">
    <source>
        <dbReference type="Proteomes" id="UP001224775"/>
    </source>
</evidence>
<evidence type="ECO:0000313" key="2">
    <source>
        <dbReference type="EMBL" id="KAK1733493.1"/>
    </source>
</evidence>
<dbReference type="EMBL" id="JATAAI010000048">
    <property type="protein sequence ID" value="KAK1733493.1"/>
    <property type="molecule type" value="Genomic_DNA"/>
</dbReference>
<feature type="region of interest" description="Disordered" evidence="1">
    <location>
        <begin position="212"/>
        <end position="244"/>
    </location>
</feature>
<keyword evidence="3" id="KW-1185">Reference proteome</keyword>
<sequence>MTMSPSTSSSHTLTIAMIKRLVVEFENSRAKFLYYGDHFVEQQTGLTVRIKQEDHYFQSLCDYEIPSFLYWEDTTELLTQLLNSSMIANTLSSDEKLTIEEAARQGHIFVVHSDVFRQINDCGRYRYQTHPFVKDYMSSLLRNSGWAAIISQHGQLSICDRFVLLVRDLNTDSLARFNDLLHERNDVVAYKPLGNVSNVEELIIGEGVSQPDVVSSVKREASSVWEEDTDTEGAQPVKRSRKHD</sequence>
<comment type="caution">
    <text evidence="2">The sequence shown here is derived from an EMBL/GenBank/DDBJ whole genome shotgun (WGS) entry which is preliminary data.</text>
</comment>
<name>A0AAD8XTS2_9STRA</name>
<reference evidence="2" key="1">
    <citation type="submission" date="2023-06" db="EMBL/GenBank/DDBJ databases">
        <title>Survivors Of The Sea: Transcriptome response of Skeletonema marinoi to long-term dormancy.</title>
        <authorList>
            <person name="Pinder M.I.M."/>
            <person name="Kourtchenko O."/>
            <person name="Robertson E.K."/>
            <person name="Larsson T."/>
            <person name="Maumus F."/>
            <person name="Osuna-Cruz C.M."/>
            <person name="Vancaester E."/>
            <person name="Stenow R."/>
            <person name="Vandepoele K."/>
            <person name="Ploug H."/>
            <person name="Bruchert V."/>
            <person name="Godhe A."/>
            <person name="Topel M."/>
        </authorList>
    </citation>
    <scope>NUCLEOTIDE SEQUENCE</scope>
    <source>
        <strain evidence="2">R05AC</strain>
    </source>
</reference>
<dbReference type="Proteomes" id="UP001224775">
    <property type="component" value="Unassembled WGS sequence"/>
</dbReference>
<evidence type="ECO:0000256" key="1">
    <source>
        <dbReference type="SAM" id="MobiDB-lite"/>
    </source>
</evidence>